<dbReference type="GO" id="GO:0042973">
    <property type="term" value="F:glucan endo-1,3-beta-D-glucosidase activity"/>
    <property type="evidence" value="ECO:0007669"/>
    <property type="project" value="UniProtKB-EC"/>
</dbReference>
<name>A0A067JE72_JATCU</name>
<dbReference type="Pfam" id="PF00332">
    <property type="entry name" value="Glyco_hydro_17"/>
    <property type="match status" value="1"/>
</dbReference>
<evidence type="ECO:0000256" key="1">
    <source>
        <dbReference type="ARBA" id="ARBA00000382"/>
    </source>
</evidence>
<dbReference type="InterPro" id="IPR000490">
    <property type="entry name" value="Glyco_hydro_17"/>
</dbReference>
<dbReference type="AlphaFoldDB" id="A0A067JE72"/>
<dbReference type="GO" id="GO:0005975">
    <property type="term" value="P:carbohydrate metabolic process"/>
    <property type="evidence" value="ECO:0007669"/>
    <property type="project" value="InterPro"/>
</dbReference>
<dbReference type="Proteomes" id="UP000027138">
    <property type="component" value="Unassembled WGS sequence"/>
</dbReference>
<evidence type="ECO:0000313" key="11">
    <source>
        <dbReference type="EMBL" id="KDP22122.1"/>
    </source>
</evidence>
<evidence type="ECO:0000256" key="9">
    <source>
        <dbReference type="RuleBase" id="RU004336"/>
    </source>
</evidence>
<evidence type="ECO:0000256" key="8">
    <source>
        <dbReference type="RuleBase" id="RU004335"/>
    </source>
</evidence>
<dbReference type="PANTHER" id="PTHR32227">
    <property type="entry name" value="GLUCAN ENDO-1,3-BETA-GLUCOSIDASE BG1-RELATED-RELATED"/>
    <property type="match status" value="1"/>
</dbReference>
<evidence type="ECO:0000256" key="2">
    <source>
        <dbReference type="ARBA" id="ARBA00008773"/>
    </source>
</evidence>
<evidence type="ECO:0000256" key="5">
    <source>
        <dbReference type="ARBA" id="ARBA00023295"/>
    </source>
</evidence>
<dbReference type="Gene3D" id="3.20.20.80">
    <property type="entry name" value="Glycosidases"/>
    <property type="match status" value="1"/>
</dbReference>
<keyword evidence="12" id="KW-1185">Reference proteome</keyword>
<evidence type="ECO:0000256" key="7">
    <source>
        <dbReference type="ARBA" id="ARBA00033417"/>
    </source>
</evidence>
<dbReference type="SUPFAM" id="SSF51445">
    <property type="entry name" value="(Trans)glycosidases"/>
    <property type="match status" value="1"/>
</dbReference>
<proteinExistence type="inferred from homology"/>
<comment type="catalytic activity">
    <reaction evidence="1">
        <text>Hydrolysis of (1-&gt;3)-beta-D-glucosidic linkages in (1-&gt;3)-beta-D-glucans.</text>
        <dbReference type="EC" id="3.2.1.39"/>
    </reaction>
</comment>
<accession>A0A067JE72</accession>
<organism evidence="11 12">
    <name type="scientific">Jatropha curcas</name>
    <name type="common">Barbados nut</name>
    <dbReference type="NCBI Taxonomy" id="180498"/>
    <lineage>
        <taxon>Eukaryota</taxon>
        <taxon>Viridiplantae</taxon>
        <taxon>Streptophyta</taxon>
        <taxon>Embryophyta</taxon>
        <taxon>Tracheophyta</taxon>
        <taxon>Spermatophyta</taxon>
        <taxon>Magnoliopsida</taxon>
        <taxon>eudicotyledons</taxon>
        <taxon>Gunneridae</taxon>
        <taxon>Pentapetalae</taxon>
        <taxon>rosids</taxon>
        <taxon>fabids</taxon>
        <taxon>Malpighiales</taxon>
        <taxon>Euphorbiaceae</taxon>
        <taxon>Crotonoideae</taxon>
        <taxon>Jatropheae</taxon>
        <taxon>Jatropha</taxon>
    </lineage>
</organism>
<dbReference type="FunFam" id="3.20.20.80:FF:000010">
    <property type="entry name" value="glucan endo-1,3-beta-glucosidase, basic"/>
    <property type="match status" value="1"/>
</dbReference>
<feature type="signal peptide" evidence="10">
    <location>
        <begin position="1"/>
        <end position="20"/>
    </location>
</feature>
<dbReference type="InterPro" id="IPR044965">
    <property type="entry name" value="Glyco_hydro_17_plant"/>
</dbReference>
<evidence type="ECO:0000256" key="4">
    <source>
        <dbReference type="ARBA" id="ARBA00022801"/>
    </source>
</evidence>
<sequence>MTPLMLIFGLLISLLGVIDAQSIGVCYGMNGNNLPPQQEVVDLYKSNGIGRMRIYHPDEATLQALKGSNIELMLAVPNDKLQEVSDASAATTWVQNNIVAYASDVKFRYVSVGNEVHPGDGNANFVLPAMQNVQNAIASAGLQNQIKVSTAIDTTLIGKSFPPSDGIFSDSASGYIKPIIDFLVKNGAPLLVNVYPYFSHINNKQDVSLEYALFTSPGVVVQDGQYGYQNLFDALLDSVYAALEKSGGGSLQIVVSESGWPSEGGDAATPDNAGTYYKNLISHVKQGTPKKAGQAIETYLFALFDENQKEAGIEQHFGVFLPNKQPKYQISFG</sequence>
<dbReference type="STRING" id="180498.A0A067JE72"/>
<evidence type="ECO:0000256" key="10">
    <source>
        <dbReference type="SAM" id="SignalP"/>
    </source>
</evidence>
<dbReference type="EMBL" id="KK915447">
    <property type="protein sequence ID" value="KDP22122.1"/>
    <property type="molecule type" value="Genomic_DNA"/>
</dbReference>
<evidence type="ECO:0000256" key="6">
    <source>
        <dbReference type="ARBA" id="ARBA00033335"/>
    </source>
</evidence>
<reference evidence="11 12" key="1">
    <citation type="journal article" date="2014" name="PLoS ONE">
        <title>Global Analysis of Gene Expression Profiles in Physic Nut (Jatropha curcas L.) Seedlings Exposed to Salt Stress.</title>
        <authorList>
            <person name="Zhang L."/>
            <person name="Zhang C."/>
            <person name="Wu P."/>
            <person name="Chen Y."/>
            <person name="Li M."/>
            <person name="Jiang H."/>
            <person name="Wu G."/>
        </authorList>
    </citation>
    <scope>NUCLEOTIDE SEQUENCE [LARGE SCALE GENOMIC DNA]</scope>
    <source>
        <strain evidence="12">cv. GZQX0401</strain>
        <tissue evidence="11">Young leaves</tissue>
    </source>
</reference>
<dbReference type="OrthoDB" id="941679at2759"/>
<protein>
    <recommendedName>
        <fullName evidence="3">glucan endo-1,3-beta-D-glucosidase</fullName>
        <ecNumber evidence="3">3.2.1.39</ecNumber>
    </recommendedName>
    <alternativeName>
        <fullName evidence="6">(1-&gt;3)-beta-glucan endohydrolase</fullName>
    </alternativeName>
    <alternativeName>
        <fullName evidence="7">Beta-1,3-endoglucanase</fullName>
    </alternativeName>
</protein>
<dbReference type="EC" id="3.2.1.39" evidence="3"/>
<gene>
    <name evidence="11" type="ORF">JCGZ_25953</name>
</gene>
<dbReference type="KEGG" id="jcu:105648309"/>
<evidence type="ECO:0000313" key="12">
    <source>
        <dbReference type="Proteomes" id="UP000027138"/>
    </source>
</evidence>
<dbReference type="InterPro" id="IPR017853">
    <property type="entry name" value="GH"/>
</dbReference>
<keyword evidence="4 9" id="KW-0378">Hydrolase</keyword>
<comment type="similarity">
    <text evidence="2 8">Belongs to the glycosyl hydrolase 17 family.</text>
</comment>
<keyword evidence="10" id="KW-0732">Signal</keyword>
<feature type="chain" id="PRO_5001642759" description="glucan endo-1,3-beta-D-glucosidase" evidence="10">
    <location>
        <begin position="21"/>
        <end position="333"/>
    </location>
</feature>
<evidence type="ECO:0000256" key="3">
    <source>
        <dbReference type="ARBA" id="ARBA00012780"/>
    </source>
</evidence>
<dbReference type="PROSITE" id="PS00587">
    <property type="entry name" value="GLYCOSYL_HYDROL_F17"/>
    <property type="match status" value="1"/>
</dbReference>
<keyword evidence="5 9" id="KW-0326">Glycosidase</keyword>